<sequence>MEKIILASGSPRRKELLIQAGIPFEVLVSDADEKTTETDPAKTVMELALRKARAAARQLAKDAVILGADTVVALDGSILGKPTGEEDAARMLRTLSGKSHQVYTGVALVRKKGQQQTEKVFFEKTDVEMYAISEEEIAAYIATGEPMDKAGAYGIQGKAAIFVRGIRGDYNTVVGLPAARVYQELKAF</sequence>
<reference evidence="7" key="1">
    <citation type="submission" date="2020-10" db="EMBL/GenBank/DDBJ databases">
        <authorList>
            <person name="Gilroy R."/>
        </authorList>
    </citation>
    <scope>NUCLEOTIDE SEQUENCE</scope>
    <source>
        <strain evidence="7">CHK190-19873</strain>
    </source>
</reference>
<evidence type="ECO:0000256" key="3">
    <source>
        <dbReference type="ARBA" id="ARBA00022490"/>
    </source>
</evidence>
<keyword evidence="3 6" id="KW-0963">Cytoplasm</keyword>
<dbReference type="PANTHER" id="PTHR43213:SF5">
    <property type="entry name" value="BIFUNCTIONAL DTTP_UTP PYROPHOSPHATASE_METHYLTRANSFERASE PROTEIN-RELATED"/>
    <property type="match status" value="1"/>
</dbReference>
<gene>
    <name evidence="7" type="primary">maf</name>
    <name evidence="7" type="ORF">IAB44_04155</name>
</gene>
<dbReference type="EC" id="3.6.1.9" evidence="6"/>
<evidence type="ECO:0000256" key="1">
    <source>
        <dbReference type="ARBA" id="ARBA00001968"/>
    </source>
</evidence>
<dbReference type="NCBIfam" id="TIGR00172">
    <property type="entry name" value="maf"/>
    <property type="match status" value="1"/>
</dbReference>
<dbReference type="GO" id="GO:0005737">
    <property type="term" value="C:cytoplasm"/>
    <property type="evidence" value="ECO:0007669"/>
    <property type="project" value="UniProtKB-SubCell"/>
</dbReference>
<dbReference type="GO" id="GO:0047429">
    <property type="term" value="F:nucleoside triphosphate diphosphatase activity"/>
    <property type="evidence" value="ECO:0007669"/>
    <property type="project" value="UniProtKB-EC"/>
</dbReference>
<dbReference type="GO" id="GO:0009117">
    <property type="term" value="P:nucleotide metabolic process"/>
    <property type="evidence" value="ECO:0007669"/>
    <property type="project" value="UniProtKB-KW"/>
</dbReference>
<evidence type="ECO:0000256" key="6">
    <source>
        <dbReference type="HAMAP-Rule" id="MF_00528"/>
    </source>
</evidence>
<feature type="site" description="Important for substrate specificity" evidence="6">
    <location>
        <position position="156"/>
    </location>
</feature>
<comment type="catalytic activity">
    <reaction evidence="6">
        <text>dTTP + H2O = dTMP + diphosphate + H(+)</text>
        <dbReference type="Rhea" id="RHEA:28534"/>
        <dbReference type="ChEBI" id="CHEBI:15377"/>
        <dbReference type="ChEBI" id="CHEBI:15378"/>
        <dbReference type="ChEBI" id="CHEBI:33019"/>
        <dbReference type="ChEBI" id="CHEBI:37568"/>
        <dbReference type="ChEBI" id="CHEBI:63528"/>
        <dbReference type="EC" id="3.6.1.9"/>
    </reaction>
</comment>
<dbReference type="InterPro" id="IPR003697">
    <property type="entry name" value="Maf-like"/>
</dbReference>
<feature type="site" description="Important for substrate specificity" evidence="6">
    <location>
        <position position="12"/>
    </location>
</feature>
<comment type="cofactor">
    <cofactor evidence="1 6">
        <name>a divalent metal cation</name>
        <dbReference type="ChEBI" id="CHEBI:60240"/>
    </cofactor>
</comment>
<comment type="caution">
    <text evidence="6">Lacks conserved residue(s) required for the propagation of feature annotation.</text>
</comment>
<comment type="subcellular location">
    <subcellularLocation>
        <location evidence="2 6">Cytoplasm</location>
    </subcellularLocation>
</comment>
<dbReference type="FunFam" id="3.90.950.10:FF:000005">
    <property type="entry name" value="7-methyl-GTP pyrophosphatase"/>
    <property type="match status" value="1"/>
</dbReference>
<evidence type="ECO:0000313" key="8">
    <source>
        <dbReference type="Proteomes" id="UP000823935"/>
    </source>
</evidence>
<comment type="function">
    <text evidence="6">Nucleoside triphosphate pyrophosphatase that hydrolyzes dTTP and UTP. May have a dual role in cell division arrest and in preventing the incorporation of modified nucleotides into cellular nucleic acids.</text>
</comment>
<dbReference type="PANTHER" id="PTHR43213">
    <property type="entry name" value="BIFUNCTIONAL DTTP/UTP PYROPHOSPHATASE/METHYLTRANSFERASE PROTEIN-RELATED"/>
    <property type="match status" value="1"/>
</dbReference>
<evidence type="ECO:0000256" key="2">
    <source>
        <dbReference type="ARBA" id="ARBA00004496"/>
    </source>
</evidence>
<proteinExistence type="inferred from homology"/>
<dbReference type="SUPFAM" id="SSF52972">
    <property type="entry name" value="ITPase-like"/>
    <property type="match status" value="1"/>
</dbReference>
<reference evidence="7" key="2">
    <citation type="journal article" date="2021" name="PeerJ">
        <title>Extensive microbial diversity within the chicken gut microbiome revealed by metagenomics and culture.</title>
        <authorList>
            <person name="Gilroy R."/>
            <person name="Ravi A."/>
            <person name="Getino M."/>
            <person name="Pursley I."/>
            <person name="Horton D.L."/>
            <person name="Alikhan N.F."/>
            <person name="Baker D."/>
            <person name="Gharbi K."/>
            <person name="Hall N."/>
            <person name="Watson M."/>
            <person name="Adriaenssens E.M."/>
            <person name="Foster-Nyarko E."/>
            <person name="Jarju S."/>
            <person name="Secka A."/>
            <person name="Antonio M."/>
            <person name="Oren A."/>
            <person name="Chaudhuri R.R."/>
            <person name="La Ragione R."/>
            <person name="Hildebrand F."/>
            <person name="Pallen M.J."/>
        </authorList>
    </citation>
    <scope>NUCLEOTIDE SEQUENCE</scope>
    <source>
        <strain evidence="7">CHK190-19873</strain>
    </source>
</reference>
<dbReference type="InterPro" id="IPR029001">
    <property type="entry name" value="ITPase-like_fam"/>
</dbReference>
<accession>A0A9D1ES49</accession>
<comment type="catalytic activity">
    <reaction evidence="6">
        <text>UTP + H2O = UMP + diphosphate + H(+)</text>
        <dbReference type="Rhea" id="RHEA:29395"/>
        <dbReference type="ChEBI" id="CHEBI:15377"/>
        <dbReference type="ChEBI" id="CHEBI:15378"/>
        <dbReference type="ChEBI" id="CHEBI:33019"/>
        <dbReference type="ChEBI" id="CHEBI:46398"/>
        <dbReference type="ChEBI" id="CHEBI:57865"/>
        <dbReference type="EC" id="3.6.1.9"/>
    </reaction>
</comment>
<dbReference type="Pfam" id="PF02545">
    <property type="entry name" value="Maf"/>
    <property type="match status" value="1"/>
</dbReference>
<dbReference type="PIRSF" id="PIRSF006305">
    <property type="entry name" value="Maf"/>
    <property type="match status" value="1"/>
</dbReference>
<feature type="site" description="Important for substrate specificity" evidence="6">
    <location>
        <position position="70"/>
    </location>
</feature>
<evidence type="ECO:0000256" key="5">
    <source>
        <dbReference type="ARBA" id="ARBA00023080"/>
    </source>
</evidence>
<dbReference type="EMBL" id="DVIQ01000023">
    <property type="protein sequence ID" value="HIS30731.1"/>
    <property type="molecule type" value="Genomic_DNA"/>
</dbReference>
<evidence type="ECO:0000313" key="7">
    <source>
        <dbReference type="EMBL" id="HIS30731.1"/>
    </source>
</evidence>
<dbReference type="Gene3D" id="3.90.950.10">
    <property type="match status" value="1"/>
</dbReference>
<comment type="similarity">
    <text evidence="6">Belongs to the Maf family. YhdE subfamily.</text>
</comment>
<dbReference type="AlphaFoldDB" id="A0A9D1ES49"/>
<feature type="active site" description="Proton acceptor" evidence="6">
    <location>
        <position position="69"/>
    </location>
</feature>
<organism evidence="7 8">
    <name type="scientific">Candidatus Limivivens intestinipullorum</name>
    <dbReference type="NCBI Taxonomy" id="2840858"/>
    <lineage>
        <taxon>Bacteria</taxon>
        <taxon>Bacillati</taxon>
        <taxon>Bacillota</taxon>
        <taxon>Clostridia</taxon>
        <taxon>Lachnospirales</taxon>
        <taxon>Lachnospiraceae</taxon>
        <taxon>Lachnospiraceae incertae sedis</taxon>
        <taxon>Candidatus Limivivens</taxon>
    </lineage>
</organism>
<name>A0A9D1ES49_9FIRM</name>
<comment type="caution">
    <text evidence="7">The sequence shown here is derived from an EMBL/GenBank/DDBJ whole genome shotgun (WGS) entry which is preliminary data.</text>
</comment>
<protein>
    <recommendedName>
        <fullName evidence="6">dTTP/UTP pyrophosphatase</fullName>
        <shortName evidence="6">dTTPase/UTPase</shortName>
        <ecNumber evidence="6">3.6.1.9</ecNumber>
    </recommendedName>
    <alternativeName>
        <fullName evidence="6">Nucleoside triphosphate pyrophosphatase</fullName>
    </alternativeName>
    <alternativeName>
        <fullName evidence="6">Nucleotide pyrophosphatase</fullName>
        <shortName evidence="6">Nucleotide PPase</shortName>
    </alternativeName>
</protein>
<dbReference type="Proteomes" id="UP000823935">
    <property type="component" value="Unassembled WGS sequence"/>
</dbReference>
<dbReference type="CDD" id="cd00555">
    <property type="entry name" value="Maf"/>
    <property type="match status" value="1"/>
</dbReference>
<keyword evidence="5 6" id="KW-0546">Nucleotide metabolism</keyword>
<keyword evidence="4 6" id="KW-0378">Hydrolase</keyword>
<dbReference type="HAMAP" id="MF_00528">
    <property type="entry name" value="Maf"/>
    <property type="match status" value="1"/>
</dbReference>
<evidence type="ECO:0000256" key="4">
    <source>
        <dbReference type="ARBA" id="ARBA00022801"/>
    </source>
</evidence>